<reference evidence="2" key="1">
    <citation type="submission" date="2020-08" db="EMBL/GenBank/DDBJ databases">
        <title>Multicomponent nature underlies the extraordinary mechanical properties of spider dragline silk.</title>
        <authorList>
            <person name="Kono N."/>
            <person name="Nakamura H."/>
            <person name="Mori M."/>
            <person name="Yoshida Y."/>
            <person name="Ohtoshi R."/>
            <person name="Malay A.D."/>
            <person name="Moran D.A.P."/>
            <person name="Tomita M."/>
            <person name="Numata K."/>
            <person name="Arakawa K."/>
        </authorList>
    </citation>
    <scope>NUCLEOTIDE SEQUENCE</scope>
</reference>
<dbReference type="AlphaFoldDB" id="A0A8X6XDI9"/>
<sequence length="147" mass="16346">MKSNTNQTFKKKEEFRKPFPIKKNQSVGGSHDNHSPGPSRTVPRFPCYKTEGRNPIQCYGCGTPGVVKSKCPTCTRANEMETAVNCMTLFNLNSNLYPTNVIVLKIFGEKIAVSADTGASHTIAGEKLLKFLQEHDMSPLRTRGFHL</sequence>
<accession>A0A8X6XDI9</accession>
<keyword evidence="3" id="KW-1185">Reference proteome</keyword>
<comment type="caution">
    <text evidence="2">The sequence shown here is derived from an EMBL/GenBank/DDBJ whole genome shotgun (WGS) entry which is preliminary data.</text>
</comment>
<dbReference type="OrthoDB" id="6423526at2759"/>
<feature type="region of interest" description="Disordered" evidence="1">
    <location>
        <begin position="1"/>
        <end position="45"/>
    </location>
</feature>
<protein>
    <submittedName>
        <fullName evidence="2">Uncharacterized protein</fullName>
    </submittedName>
</protein>
<evidence type="ECO:0000313" key="2">
    <source>
        <dbReference type="EMBL" id="GFY51605.1"/>
    </source>
</evidence>
<evidence type="ECO:0000256" key="1">
    <source>
        <dbReference type="SAM" id="MobiDB-lite"/>
    </source>
</evidence>
<name>A0A8X6XDI9_9ARAC</name>
<proteinExistence type="predicted"/>
<evidence type="ECO:0000313" key="3">
    <source>
        <dbReference type="Proteomes" id="UP000886998"/>
    </source>
</evidence>
<dbReference type="Proteomes" id="UP000886998">
    <property type="component" value="Unassembled WGS sequence"/>
</dbReference>
<dbReference type="EMBL" id="BMAV01008210">
    <property type="protein sequence ID" value="GFY51605.1"/>
    <property type="molecule type" value="Genomic_DNA"/>
</dbReference>
<organism evidence="2 3">
    <name type="scientific">Trichonephila inaurata madagascariensis</name>
    <dbReference type="NCBI Taxonomy" id="2747483"/>
    <lineage>
        <taxon>Eukaryota</taxon>
        <taxon>Metazoa</taxon>
        <taxon>Ecdysozoa</taxon>
        <taxon>Arthropoda</taxon>
        <taxon>Chelicerata</taxon>
        <taxon>Arachnida</taxon>
        <taxon>Araneae</taxon>
        <taxon>Araneomorphae</taxon>
        <taxon>Entelegynae</taxon>
        <taxon>Araneoidea</taxon>
        <taxon>Nephilidae</taxon>
        <taxon>Trichonephila</taxon>
        <taxon>Trichonephila inaurata</taxon>
    </lineage>
</organism>
<gene>
    <name evidence="2" type="primary">AVEN_77399_1</name>
    <name evidence="2" type="ORF">TNIN_319731</name>
</gene>